<dbReference type="EMBL" id="SMGK01000003">
    <property type="protein sequence ID" value="TCK72804.1"/>
    <property type="molecule type" value="Genomic_DNA"/>
</dbReference>
<feature type="region of interest" description="Disordered" evidence="1">
    <location>
        <begin position="53"/>
        <end position="72"/>
    </location>
</feature>
<keyword evidence="4" id="KW-1185">Reference proteome</keyword>
<dbReference type="AlphaFoldDB" id="A0A4R1L453"/>
<name>A0A4R1L453_9BACT</name>
<reference evidence="3 4" key="1">
    <citation type="submission" date="2019-03" db="EMBL/GenBank/DDBJ databases">
        <title>Genomic Encyclopedia of Type Strains, Phase IV (KMG-IV): sequencing the most valuable type-strain genomes for metagenomic binning, comparative biology and taxonomic classification.</title>
        <authorList>
            <person name="Goeker M."/>
        </authorList>
    </citation>
    <scope>NUCLEOTIDE SEQUENCE [LARGE SCALE GENOMIC DNA]</scope>
    <source>
        <strain evidence="3 4">DSM 103428</strain>
    </source>
</reference>
<evidence type="ECO:0000313" key="4">
    <source>
        <dbReference type="Proteomes" id="UP000295210"/>
    </source>
</evidence>
<evidence type="ECO:0000256" key="2">
    <source>
        <dbReference type="SAM" id="SignalP"/>
    </source>
</evidence>
<evidence type="ECO:0000256" key="1">
    <source>
        <dbReference type="SAM" id="MobiDB-lite"/>
    </source>
</evidence>
<feature type="signal peptide" evidence="2">
    <location>
        <begin position="1"/>
        <end position="42"/>
    </location>
</feature>
<accession>A0A4R1L453</accession>
<keyword evidence="2" id="KW-0732">Signal</keyword>
<gene>
    <name evidence="3" type="ORF">C7378_2394</name>
</gene>
<sequence>MKFFKICEKMPVMRGAASCGRWAAWMLCIASVSYVQAVQAQAAPPQTSRAVAQARTAHKPRKTSAAKERRVSLPVEKPKNLASSADAPAGIAQVLLKNRSLTVKADNSDLSQILRNIAKMSGMTIKGDVKSGRVFGVYGPGNPSDVLTDLLAGSGSNFIMIGNTPDGTPRELQLLPKNGSLPVVEAPRTNAAASGGSENSDSESEEEPPGPGAIIHVPPAGSDDPQVRAEQNLRRLQQMHDQQKQQEAPQ</sequence>
<evidence type="ECO:0008006" key="5">
    <source>
        <dbReference type="Google" id="ProtNLM"/>
    </source>
</evidence>
<dbReference type="RefSeq" id="WP_131996697.1">
    <property type="nucleotide sequence ID" value="NZ_SMGK01000003.1"/>
</dbReference>
<dbReference type="OrthoDB" id="123205at2"/>
<evidence type="ECO:0000313" key="3">
    <source>
        <dbReference type="EMBL" id="TCK72804.1"/>
    </source>
</evidence>
<feature type="chain" id="PRO_5020643794" description="Type II/III secretion system protein" evidence="2">
    <location>
        <begin position="43"/>
        <end position="250"/>
    </location>
</feature>
<proteinExistence type="predicted"/>
<dbReference type="Proteomes" id="UP000295210">
    <property type="component" value="Unassembled WGS sequence"/>
</dbReference>
<protein>
    <recommendedName>
        <fullName evidence="5">Type II/III secretion system protein</fullName>
    </recommendedName>
</protein>
<feature type="region of interest" description="Disordered" evidence="1">
    <location>
        <begin position="187"/>
        <end position="250"/>
    </location>
</feature>
<comment type="caution">
    <text evidence="3">The sequence shown here is derived from an EMBL/GenBank/DDBJ whole genome shotgun (WGS) entry which is preliminary data.</text>
</comment>
<organism evidence="3 4">
    <name type="scientific">Acidipila rosea</name>
    <dbReference type="NCBI Taxonomy" id="768535"/>
    <lineage>
        <taxon>Bacteria</taxon>
        <taxon>Pseudomonadati</taxon>
        <taxon>Acidobacteriota</taxon>
        <taxon>Terriglobia</taxon>
        <taxon>Terriglobales</taxon>
        <taxon>Acidobacteriaceae</taxon>
        <taxon>Acidipila</taxon>
    </lineage>
</organism>